<keyword evidence="2" id="KW-1003">Cell membrane</keyword>
<protein>
    <recommendedName>
        <fullName evidence="8">Ancillary SecYEG translocon subunit</fullName>
    </recommendedName>
</protein>
<proteinExistence type="inferred from homology"/>
<reference evidence="10" key="1">
    <citation type="submission" date="2018-06" db="EMBL/GenBank/DDBJ databases">
        <authorList>
            <person name="Zhirakovskaya E."/>
        </authorList>
    </citation>
    <scope>NUCLEOTIDE SEQUENCE</scope>
</reference>
<feature type="non-terminal residue" evidence="10">
    <location>
        <position position="1"/>
    </location>
</feature>
<dbReference type="Pfam" id="PF09976">
    <property type="entry name" value="TPR_21"/>
    <property type="match status" value="1"/>
</dbReference>
<feature type="domain" description="Ancillary SecYEG translocon subunit/Cell division coordinator CpoB TPR" evidence="9">
    <location>
        <begin position="8"/>
        <end position="140"/>
    </location>
</feature>
<dbReference type="InterPro" id="IPR011990">
    <property type="entry name" value="TPR-like_helical_dom_sf"/>
</dbReference>
<evidence type="ECO:0000256" key="6">
    <source>
        <dbReference type="ARBA" id="ARBA00023186"/>
    </source>
</evidence>
<dbReference type="GO" id="GO:0005886">
    <property type="term" value="C:plasma membrane"/>
    <property type="evidence" value="ECO:0007669"/>
    <property type="project" value="UniProtKB-SubCell"/>
</dbReference>
<evidence type="ECO:0000256" key="7">
    <source>
        <dbReference type="ARBA" id="ARBA00024197"/>
    </source>
</evidence>
<sequence>PNAIDAQLTKVNQLQSEFKNTPYAGLSALIVARQHINAGNVEKAEKQYRWIIANTEQDEMKYLAKIRLARILLGDKKTEQALALLNETYPESFKAMALELKGDTLLSQGLSKQAKAAYIQAQSLSTEPGRWLKLKIDDLGGSAVKQLTGTTEPSA</sequence>
<dbReference type="GO" id="GO:0044877">
    <property type="term" value="F:protein-containing complex binding"/>
    <property type="evidence" value="ECO:0007669"/>
    <property type="project" value="InterPro"/>
</dbReference>
<dbReference type="EMBL" id="UOFJ01000120">
    <property type="protein sequence ID" value="VAW63796.1"/>
    <property type="molecule type" value="Genomic_DNA"/>
</dbReference>
<dbReference type="AlphaFoldDB" id="A0A3B0Y5Z8"/>
<keyword evidence="6" id="KW-0143">Chaperone</keyword>
<evidence type="ECO:0000259" key="9">
    <source>
        <dbReference type="Pfam" id="PF09976"/>
    </source>
</evidence>
<keyword evidence="3" id="KW-0812">Transmembrane</keyword>
<comment type="similarity">
    <text evidence="7">Belongs to the YfgM family.</text>
</comment>
<dbReference type="InterPro" id="IPR026039">
    <property type="entry name" value="YfgM"/>
</dbReference>
<accession>A0A3B0Y5Z8</accession>
<dbReference type="InterPro" id="IPR018704">
    <property type="entry name" value="SecYEG/CpoB_TPR"/>
</dbReference>
<dbReference type="PANTHER" id="PTHR38035:SF1">
    <property type="entry name" value="ANCILLARY SECYEG TRANSLOCON SUBUNIT"/>
    <property type="match status" value="1"/>
</dbReference>
<evidence type="ECO:0000256" key="1">
    <source>
        <dbReference type="ARBA" id="ARBA00004401"/>
    </source>
</evidence>
<evidence type="ECO:0000256" key="5">
    <source>
        <dbReference type="ARBA" id="ARBA00023136"/>
    </source>
</evidence>
<name>A0A3B0Y5Z8_9ZZZZ</name>
<organism evidence="10">
    <name type="scientific">hydrothermal vent metagenome</name>
    <dbReference type="NCBI Taxonomy" id="652676"/>
    <lineage>
        <taxon>unclassified sequences</taxon>
        <taxon>metagenomes</taxon>
        <taxon>ecological metagenomes</taxon>
    </lineage>
</organism>
<dbReference type="PANTHER" id="PTHR38035">
    <property type="entry name" value="UPF0070 PROTEIN YFGM"/>
    <property type="match status" value="1"/>
</dbReference>
<evidence type="ECO:0000256" key="8">
    <source>
        <dbReference type="ARBA" id="ARBA00024235"/>
    </source>
</evidence>
<keyword evidence="5" id="KW-0472">Membrane</keyword>
<evidence type="ECO:0000313" key="10">
    <source>
        <dbReference type="EMBL" id="VAW63796.1"/>
    </source>
</evidence>
<evidence type="ECO:0000256" key="2">
    <source>
        <dbReference type="ARBA" id="ARBA00022475"/>
    </source>
</evidence>
<evidence type="ECO:0000256" key="3">
    <source>
        <dbReference type="ARBA" id="ARBA00022692"/>
    </source>
</evidence>
<keyword evidence="4" id="KW-1133">Transmembrane helix</keyword>
<evidence type="ECO:0000256" key="4">
    <source>
        <dbReference type="ARBA" id="ARBA00022989"/>
    </source>
</evidence>
<gene>
    <name evidence="10" type="ORF">MNBD_GAMMA10-2945</name>
</gene>
<dbReference type="SUPFAM" id="SSF48452">
    <property type="entry name" value="TPR-like"/>
    <property type="match status" value="1"/>
</dbReference>
<comment type="subcellular location">
    <subcellularLocation>
        <location evidence="1">Cell membrane</location>
        <topology evidence="1">Single-pass type II membrane protein</topology>
    </subcellularLocation>
</comment>
<dbReference type="Gene3D" id="1.25.40.10">
    <property type="entry name" value="Tetratricopeptide repeat domain"/>
    <property type="match status" value="1"/>
</dbReference>